<proteinExistence type="predicted"/>
<organism evidence="1 2">
    <name type="scientific">Aphanothece hegewaldii CCALA 016</name>
    <dbReference type="NCBI Taxonomy" id="2107694"/>
    <lineage>
        <taxon>Bacteria</taxon>
        <taxon>Bacillati</taxon>
        <taxon>Cyanobacteriota</taxon>
        <taxon>Cyanophyceae</taxon>
        <taxon>Oscillatoriophycideae</taxon>
        <taxon>Chroococcales</taxon>
        <taxon>Aphanothecaceae</taxon>
        <taxon>Aphanothece</taxon>
    </lineage>
</organism>
<dbReference type="EMBL" id="PXOH01000029">
    <property type="protein sequence ID" value="PSF33643.1"/>
    <property type="molecule type" value="Genomic_DNA"/>
</dbReference>
<evidence type="ECO:0000313" key="2">
    <source>
        <dbReference type="Proteomes" id="UP000239001"/>
    </source>
</evidence>
<dbReference type="RefSeq" id="WP_106458660.1">
    <property type="nucleotide sequence ID" value="NZ_PXOH01000029.1"/>
</dbReference>
<keyword evidence="2" id="KW-1185">Reference proteome</keyword>
<evidence type="ECO:0000313" key="1">
    <source>
        <dbReference type="EMBL" id="PSF33643.1"/>
    </source>
</evidence>
<protein>
    <submittedName>
        <fullName evidence="1">Uncharacterized protein</fullName>
    </submittedName>
</protein>
<dbReference type="AlphaFoldDB" id="A0A2T1LT78"/>
<gene>
    <name evidence="1" type="ORF">C7H19_19860</name>
</gene>
<sequence>MKITQITYSRRGQIHYSNDEIIEVTIVNPENPELELEEVKNWVNSQITDTVTFAELQQNIRRAKNAYYKLQEEVIKAKKIYESGQEFLIAQGLKQASEFQQFPGTVPQLPKAIEAEIYNDEI</sequence>
<dbReference type="Proteomes" id="UP000239001">
    <property type="component" value="Unassembled WGS sequence"/>
</dbReference>
<accession>A0A2T1LT78</accession>
<reference evidence="1 2" key="2">
    <citation type="submission" date="2018-03" db="EMBL/GenBank/DDBJ databases">
        <authorList>
            <person name="Keele B.F."/>
        </authorList>
    </citation>
    <scope>NUCLEOTIDE SEQUENCE [LARGE SCALE GENOMIC DNA]</scope>
    <source>
        <strain evidence="1 2">CCALA 016</strain>
    </source>
</reference>
<reference evidence="1 2" key="1">
    <citation type="submission" date="2018-03" db="EMBL/GenBank/DDBJ databases">
        <title>The ancient ancestry and fast evolution of plastids.</title>
        <authorList>
            <person name="Moore K.R."/>
            <person name="Magnabosco C."/>
            <person name="Momper L."/>
            <person name="Gold D.A."/>
            <person name="Bosak T."/>
            <person name="Fournier G.P."/>
        </authorList>
    </citation>
    <scope>NUCLEOTIDE SEQUENCE [LARGE SCALE GENOMIC DNA]</scope>
    <source>
        <strain evidence="1 2">CCALA 016</strain>
    </source>
</reference>
<comment type="caution">
    <text evidence="1">The sequence shown here is derived from an EMBL/GenBank/DDBJ whole genome shotgun (WGS) entry which is preliminary data.</text>
</comment>
<name>A0A2T1LT78_9CHRO</name>